<keyword evidence="1" id="KW-0732">Signal</keyword>
<evidence type="ECO:0000313" key="3">
    <source>
        <dbReference type="Proteomes" id="UP000034805"/>
    </source>
</evidence>
<reference evidence="2 3" key="1">
    <citation type="submission" date="2015-08" db="EMBL/GenBank/DDBJ databases">
        <title>The genome of the Asian arowana (Scleropages formosus).</title>
        <authorList>
            <person name="Tan M.H."/>
            <person name="Gan H.M."/>
            <person name="Croft L.J."/>
            <person name="Austin C.M."/>
        </authorList>
    </citation>
    <scope>NUCLEOTIDE SEQUENCE [LARGE SCALE GENOMIC DNA]</scope>
    <source>
        <strain evidence="2">Aro1</strain>
    </source>
</reference>
<feature type="chain" id="PRO_5010627566" evidence="1">
    <location>
        <begin position="22"/>
        <end position="255"/>
    </location>
</feature>
<protein>
    <submittedName>
        <fullName evidence="2">Uncharacterized protein</fullName>
    </submittedName>
</protein>
<sequence>MGFLSMLFGFLLAVGLASVSAGPEDILIRISDLEEKDFGHNYPRHGLNLLYWFSREFISFDNNDNMQPKEDPKSEAYGFHYYGNKENILPSIRNLKNYSYYVVGNLYDNEDLPSDVRLPEYVTDEFLSSKKFDSNDQNNRDRIIVRRTPFGSIDQVYITQHYNYGSIYGSKYDQNNTYKIGTELLKQIRNMQREAFLKLFGPRSRNHYAKCHPDRQESTLDQYCSHKFSKGSTPLAPGPLVAMCYATFWLILACS</sequence>
<gene>
    <name evidence="2" type="ORF">Z043_106306</name>
</gene>
<evidence type="ECO:0000313" key="2">
    <source>
        <dbReference type="EMBL" id="KPP74532.1"/>
    </source>
</evidence>
<evidence type="ECO:0000256" key="1">
    <source>
        <dbReference type="SAM" id="SignalP"/>
    </source>
</evidence>
<dbReference type="EMBL" id="JARO02001749">
    <property type="protein sequence ID" value="KPP74532.1"/>
    <property type="molecule type" value="Genomic_DNA"/>
</dbReference>
<proteinExistence type="predicted"/>
<dbReference type="PANTHER" id="PTHR38706">
    <property type="entry name" value="SI:CH211-198C19.1-RELATED"/>
    <property type="match status" value="1"/>
</dbReference>
<dbReference type="PANTHER" id="PTHR38706:SF3">
    <property type="entry name" value="SI:CH211-198C19.1"/>
    <property type="match status" value="1"/>
</dbReference>
<comment type="caution">
    <text evidence="2">The sequence shown here is derived from an EMBL/GenBank/DDBJ whole genome shotgun (WGS) entry which is preliminary data.</text>
</comment>
<name>A0A0P7UWT2_SCLFO</name>
<feature type="signal peptide" evidence="1">
    <location>
        <begin position="1"/>
        <end position="21"/>
    </location>
</feature>
<dbReference type="KEGG" id="sfm:108937698"/>
<dbReference type="AlphaFoldDB" id="A0A0P7UWT2"/>
<accession>A0A0P7UWT2</accession>
<dbReference type="Proteomes" id="UP000034805">
    <property type="component" value="Unassembled WGS sequence"/>
</dbReference>
<organism evidence="2 3">
    <name type="scientific">Scleropages formosus</name>
    <name type="common">Asian bonytongue</name>
    <name type="synonym">Osteoglossum formosum</name>
    <dbReference type="NCBI Taxonomy" id="113540"/>
    <lineage>
        <taxon>Eukaryota</taxon>
        <taxon>Metazoa</taxon>
        <taxon>Chordata</taxon>
        <taxon>Craniata</taxon>
        <taxon>Vertebrata</taxon>
        <taxon>Euteleostomi</taxon>
        <taxon>Actinopterygii</taxon>
        <taxon>Neopterygii</taxon>
        <taxon>Teleostei</taxon>
        <taxon>Osteoglossocephala</taxon>
        <taxon>Osteoglossomorpha</taxon>
        <taxon>Osteoglossiformes</taxon>
        <taxon>Osteoglossidae</taxon>
        <taxon>Scleropages</taxon>
    </lineage>
</organism>